<evidence type="ECO:0000313" key="4">
    <source>
        <dbReference type="Proteomes" id="UP000321261"/>
    </source>
</evidence>
<feature type="domain" description="DUF6457" evidence="2">
    <location>
        <begin position="7"/>
        <end position="90"/>
    </location>
</feature>
<dbReference type="OrthoDB" id="4735656at2"/>
<evidence type="ECO:0000256" key="1">
    <source>
        <dbReference type="SAM" id="MobiDB-lite"/>
    </source>
</evidence>
<dbReference type="Pfam" id="PF20058">
    <property type="entry name" value="DUF6457"/>
    <property type="match status" value="1"/>
</dbReference>
<evidence type="ECO:0000259" key="2">
    <source>
        <dbReference type="Pfam" id="PF20058"/>
    </source>
</evidence>
<dbReference type="RefSeq" id="WP_147255002.1">
    <property type="nucleotide sequence ID" value="NZ_VIWU01000001.1"/>
</dbReference>
<evidence type="ECO:0000313" key="3">
    <source>
        <dbReference type="EMBL" id="TWF75860.1"/>
    </source>
</evidence>
<dbReference type="Proteomes" id="UP000321261">
    <property type="component" value="Unassembled WGS sequence"/>
</dbReference>
<proteinExistence type="predicted"/>
<sequence>MAESSDASALSEWVTAVVRELGIEDALEREGVVDMVLDLTSDVAHGVSRPGAPVTAFLVGVAAGRASDPAVAARDYAGKISALADGWGSDSERGAPAGDQSRRA</sequence>
<name>A0A561SLW5_9PSEU</name>
<feature type="region of interest" description="Disordered" evidence="1">
    <location>
        <begin position="84"/>
        <end position="104"/>
    </location>
</feature>
<protein>
    <recommendedName>
        <fullName evidence="2">DUF6457 domain-containing protein</fullName>
    </recommendedName>
</protein>
<dbReference type="EMBL" id="VIWU01000001">
    <property type="protein sequence ID" value="TWF75860.1"/>
    <property type="molecule type" value="Genomic_DNA"/>
</dbReference>
<comment type="caution">
    <text evidence="3">The sequence shown here is derived from an EMBL/GenBank/DDBJ whole genome shotgun (WGS) entry which is preliminary data.</text>
</comment>
<gene>
    <name evidence="3" type="ORF">FHX44_111745</name>
</gene>
<dbReference type="AlphaFoldDB" id="A0A561SLW5"/>
<keyword evidence="4" id="KW-1185">Reference proteome</keyword>
<dbReference type="InterPro" id="IPR045598">
    <property type="entry name" value="DUF6457"/>
</dbReference>
<organism evidence="3 4">
    <name type="scientific">Pseudonocardia hierapolitana</name>
    <dbReference type="NCBI Taxonomy" id="1128676"/>
    <lineage>
        <taxon>Bacteria</taxon>
        <taxon>Bacillati</taxon>
        <taxon>Actinomycetota</taxon>
        <taxon>Actinomycetes</taxon>
        <taxon>Pseudonocardiales</taxon>
        <taxon>Pseudonocardiaceae</taxon>
        <taxon>Pseudonocardia</taxon>
    </lineage>
</organism>
<accession>A0A561SLW5</accession>
<reference evidence="3 4" key="1">
    <citation type="submission" date="2019-06" db="EMBL/GenBank/DDBJ databases">
        <title>Sequencing the genomes of 1000 actinobacteria strains.</title>
        <authorList>
            <person name="Klenk H.-P."/>
        </authorList>
    </citation>
    <scope>NUCLEOTIDE SEQUENCE [LARGE SCALE GENOMIC DNA]</scope>
    <source>
        <strain evidence="3 4">DSM 45671</strain>
    </source>
</reference>